<evidence type="ECO:0000259" key="7">
    <source>
        <dbReference type="Pfam" id="PF01593"/>
    </source>
</evidence>
<evidence type="ECO:0000256" key="2">
    <source>
        <dbReference type="ARBA" id="ARBA00005995"/>
    </source>
</evidence>
<dbReference type="EC" id="1.4.3.-" evidence="6"/>
<comment type="similarity">
    <text evidence="2 6">Belongs to the flavin monoamine oxidase family.</text>
</comment>
<proteinExistence type="inferred from homology"/>
<keyword evidence="6" id="KW-0274">FAD</keyword>
<dbReference type="Gene3D" id="3.90.660.10">
    <property type="match status" value="1"/>
</dbReference>
<name>A0A0S4IQ09_BODSA</name>
<reference evidence="9" key="1">
    <citation type="submission" date="2015-09" db="EMBL/GenBank/DDBJ databases">
        <authorList>
            <consortium name="Pathogen Informatics"/>
        </authorList>
    </citation>
    <scope>NUCLEOTIDE SEQUENCE [LARGE SCALE GENOMIC DNA]</scope>
    <source>
        <strain evidence="9">Lake Konstanz</strain>
    </source>
</reference>
<comment type="cofactor">
    <cofactor evidence="1 6">
        <name>FAD</name>
        <dbReference type="ChEBI" id="CHEBI:57692"/>
    </cofactor>
</comment>
<evidence type="ECO:0000313" key="8">
    <source>
        <dbReference type="EMBL" id="CUE78594.1"/>
    </source>
</evidence>
<dbReference type="InterPro" id="IPR050703">
    <property type="entry name" value="Flavin_MAO"/>
</dbReference>
<gene>
    <name evidence="8" type="ORF">BSAL_56325</name>
</gene>
<keyword evidence="6" id="KW-0285">Flavoprotein</keyword>
<dbReference type="InterPro" id="IPR002937">
    <property type="entry name" value="Amino_oxidase"/>
</dbReference>
<dbReference type="SUPFAM" id="SSF51905">
    <property type="entry name" value="FAD/NAD(P)-binding domain"/>
    <property type="match status" value="1"/>
</dbReference>
<dbReference type="Pfam" id="PF01593">
    <property type="entry name" value="Amino_oxidase"/>
    <property type="match status" value="1"/>
</dbReference>
<evidence type="ECO:0000256" key="3">
    <source>
        <dbReference type="ARBA" id="ARBA00023002"/>
    </source>
</evidence>
<feature type="domain" description="Amine oxidase" evidence="7">
    <location>
        <begin position="18"/>
        <end position="361"/>
    </location>
</feature>
<keyword evidence="3 6" id="KW-0560">Oxidoreductase</keyword>
<feature type="binding site" evidence="5">
    <location>
        <position position="343"/>
    </location>
    <ligand>
        <name>substrate</name>
    </ligand>
</feature>
<dbReference type="Gene3D" id="1.10.405.10">
    <property type="entry name" value="Guanine Nucleotide Dissociation Inhibitor, domain 1"/>
    <property type="match status" value="1"/>
</dbReference>
<protein>
    <recommendedName>
        <fullName evidence="6">Amine oxidase</fullName>
        <ecNumber evidence="6">1.4.3.-</ecNumber>
    </recommendedName>
</protein>
<dbReference type="VEuPathDB" id="TriTrypDB:BSAL_56325"/>
<dbReference type="PANTHER" id="PTHR43563">
    <property type="entry name" value="AMINE OXIDASE"/>
    <property type="match status" value="1"/>
</dbReference>
<dbReference type="PRINTS" id="PR00757">
    <property type="entry name" value="AMINEOXDASEF"/>
</dbReference>
<dbReference type="Proteomes" id="UP000051952">
    <property type="component" value="Unassembled WGS sequence"/>
</dbReference>
<evidence type="ECO:0000256" key="6">
    <source>
        <dbReference type="RuleBase" id="RU362067"/>
    </source>
</evidence>
<comment type="catalytic activity">
    <reaction evidence="4">
        <text>a secondary aliphatic amine + O2 + H2O = a primary amine + an aldehyde + H2O2</text>
        <dbReference type="Rhea" id="RHEA:26414"/>
        <dbReference type="ChEBI" id="CHEBI:15377"/>
        <dbReference type="ChEBI" id="CHEBI:15379"/>
        <dbReference type="ChEBI" id="CHEBI:16240"/>
        <dbReference type="ChEBI" id="CHEBI:17478"/>
        <dbReference type="ChEBI" id="CHEBI:58855"/>
        <dbReference type="ChEBI" id="CHEBI:65296"/>
        <dbReference type="EC" id="1.4.3.4"/>
    </reaction>
</comment>
<evidence type="ECO:0000256" key="1">
    <source>
        <dbReference type="ARBA" id="ARBA00001974"/>
    </source>
</evidence>
<dbReference type="InterPro" id="IPR036188">
    <property type="entry name" value="FAD/NAD-bd_sf"/>
</dbReference>
<feature type="binding site" evidence="5">
    <location>
        <position position="19"/>
    </location>
    <ligand>
        <name>FAD</name>
        <dbReference type="ChEBI" id="CHEBI:57692"/>
    </ligand>
</feature>
<feature type="binding site" evidence="5">
    <location>
        <begin position="39"/>
        <end position="40"/>
    </location>
    <ligand>
        <name>FAD</name>
        <dbReference type="ChEBI" id="CHEBI:57692"/>
    </ligand>
</feature>
<dbReference type="GO" id="GO:0097621">
    <property type="term" value="F:monoamine oxidase activity"/>
    <property type="evidence" value="ECO:0007669"/>
    <property type="project" value="UniProtKB-EC"/>
</dbReference>
<dbReference type="PANTHER" id="PTHR43563:SF1">
    <property type="entry name" value="AMINE OXIDASE [FLAVIN-CONTAINING] B"/>
    <property type="match status" value="1"/>
</dbReference>
<sequence>MDANTNTVSDIIIVGAGLSGIACALELMRHGCISFRILEASHRIGGRTLADEDGTDLGGTFIGPMQDRIMALVDANAQTLQQMDVSMKSTQYFGGTVQHFSGATSPLSAIASLEVAHVMADLDRLQRTIDPIHPMDSLDAAALDQTTVEEYFLQHTVSEEARNAMRVAVRGVLAAEPSEISLLGWCWHIRQGGGIRRVLETEGGAQDSKVVGGAGNIAVIAAKRLPPHSIVTNSPIRRIDYTCPDAITVTVGSGKAYYCRRLVLAIAPVQQLRIDYDPPLDPNRVMSLQQWPMGHAIKTFTYYKEAFWRKKGLNGSATCDQGISYECFEDVKPDGSKPCIMGFIVSDMAAKVASLSQAERCAMLAQHYFQAEEALAPVA</sequence>
<dbReference type="Gene3D" id="3.50.50.60">
    <property type="entry name" value="FAD/NAD(P)-binding domain"/>
    <property type="match status" value="1"/>
</dbReference>
<dbReference type="OrthoDB" id="7777654at2759"/>
<dbReference type="InterPro" id="IPR001613">
    <property type="entry name" value="Flavin_amine_oxidase"/>
</dbReference>
<dbReference type="AlphaFoldDB" id="A0A0S4IQ09"/>
<organism evidence="8 9">
    <name type="scientific">Bodo saltans</name>
    <name type="common">Flagellated protozoan</name>
    <dbReference type="NCBI Taxonomy" id="75058"/>
    <lineage>
        <taxon>Eukaryota</taxon>
        <taxon>Discoba</taxon>
        <taxon>Euglenozoa</taxon>
        <taxon>Kinetoplastea</taxon>
        <taxon>Metakinetoplastina</taxon>
        <taxon>Eubodonida</taxon>
        <taxon>Bodonidae</taxon>
        <taxon>Bodo</taxon>
    </lineage>
</organism>
<evidence type="ECO:0000256" key="4">
    <source>
        <dbReference type="ARBA" id="ARBA00048448"/>
    </source>
</evidence>
<dbReference type="EMBL" id="CYKH01000194">
    <property type="protein sequence ID" value="CUE78594.1"/>
    <property type="molecule type" value="Genomic_DNA"/>
</dbReference>
<evidence type="ECO:0000313" key="9">
    <source>
        <dbReference type="Proteomes" id="UP000051952"/>
    </source>
</evidence>
<dbReference type="SUPFAM" id="SSF54373">
    <property type="entry name" value="FAD-linked reductases, C-terminal domain"/>
    <property type="match status" value="1"/>
</dbReference>
<dbReference type="OMA" id="LWARVMH"/>
<evidence type="ECO:0000256" key="5">
    <source>
        <dbReference type="PIRSR" id="PIRSR601613-1"/>
    </source>
</evidence>
<keyword evidence="9" id="KW-1185">Reference proteome</keyword>
<accession>A0A0S4IQ09</accession>